<keyword evidence="11" id="KW-1185">Reference proteome</keyword>
<evidence type="ECO:0000256" key="9">
    <source>
        <dbReference type="ARBA" id="ARBA00023136"/>
    </source>
</evidence>
<evidence type="ECO:0000256" key="5">
    <source>
        <dbReference type="ARBA" id="ARBA00022481"/>
    </source>
</evidence>
<accession>A0A1B7IQB7</accession>
<dbReference type="Gene3D" id="3.10.610.10">
    <property type="entry name" value="GSPII I/J protein-like"/>
    <property type="match status" value="1"/>
</dbReference>
<dbReference type="NCBIfam" id="TIGR02532">
    <property type="entry name" value="IV_pilin_GFxxxE"/>
    <property type="match status" value="1"/>
</dbReference>
<comment type="similarity">
    <text evidence="2">Belongs to the GSP J family.</text>
</comment>
<keyword evidence="4" id="KW-1003">Cell membrane</keyword>
<dbReference type="Pfam" id="PF07963">
    <property type="entry name" value="N_methyl"/>
    <property type="match status" value="1"/>
</dbReference>
<dbReference type="GO" id="GO:0015627">
    <property type="term" value="C:type II protein secretion system complex"/>
    <property type="evidence" value="ECO:0007669"/>
    <property type="project" value="InterPro"/>
</dbReference>
<evidence type="ECO:0000256" key="7">
    <source>
        <dbReference type="ARBA" id="ARBA00022692"/>
    </source>
</evidence>
<comment type="caution">
    <text evidence="10">The sequence shown here is derived from an EMBL/GenBank/DDBJ whole genome shotgun (WGS) entry which is preliminary data.</text>
</comment>
<keyword evidence="9" id="KW-0472">Membrane</keyword>
<dbReference type="SUPFAM" id="SSF54523">
    <property type="entry name" value="Pili subunits"/>
    <property type="match status" value="1"/>
</dbReference>
<dbReference type="InterPro" id="IPR010055">
    <property type="entry name" value="T2SS_protein-GspJ"/>
</dbReference>
<keyword evidence="6" id="KW-0997">Cell inner membrane</keyword>
<evidence type="ECO:0000256" key="1">
    <source>
        <dbReference type="ARBA" id="ARBA00004377"/>
    </source>
</evidence>
<dbReference type="PANTHER" id="PTHR39583:SF2">
    <property type="entry name" value="TYPE II SECRETION SYSTEM PROTEIN J"/>
    <property type="match status" value="1"/>
</dbReference>
<evidence type="ECO:0000256" key="6">
    <source>
        <dbReference type="ARBA" id="ARBA00022519"/>
    </source>
</evidence>
<evidence type="ECO:0000256" key="4">
    <source>
        <dbReference type="ARBA" id="ARBA00022475"/>
    </source>
</evidence>
<comment type="subcellular location">
    <subcellularLocation>
        <location evidence="1">Cell inner membrane</location>
        <topology evidence="1">Single-pass membrane protein</topology>
    </subcellularLocation>
</comment>
<sequence length="203" mass="22982">MSRKQRGFTLLEVLVALVIFALLSLTAQAVFQGVLRNNAATKAKISRLTELGFAMQQLENDFVQGLPRPVREAGETSLVVFNGKDGLLESEGDGVLFTRSGWFNPDARLRRSELQRLGWRLKGKQLERVTWLYPDNVPGTEPGHAVILKSVQQFRVRYYRNGRWLTQWTAVRELPDAVEVTLDLPDYGPVTRRFLLAAQGNSR</sequence>
<keyword evidence="8" id="KW-1133">Transmembrane helix</keyword>
<keyword evidence="5" id="KW-0488">Methylation</keyword>
<dbReference type="Gene3D" id="2.10.70.20">
    <property type="entry name" value="gspk-gspi-gspj complex like domains"/>
    <property type="match status" value="1"/>
</dbReference>
<dbReference type="InterPro" id="IPR012902">
    <property type="entry name" value="N_methyl_site"/>
</dbReference>
<evidence type="ECO:0000256" key="8">
    <source>
        <dbReference type="ARBA" id="ARBA00022989"/>
    </source>
</evidence>
<protein>
    <recommendedName>
        <fullName evidence="3">Type II secretion system protein J</fullName>
    </recommendedName>
</protein>
<evidence type="ECO:0000313" key="10">
    <source>
        <dbReference type="EMBL" id="OAT31934.1"/>
    </source>
</evidence>
<dbReference type="PROSITE" id="PS00409">
    <property type="entry name" value="PROKAR_NTER_METHYL"/>
    <property type="match status" value="1"/>
</dbReference>
<dbReference type="Proteomes" id="UP000078410">
    <property type="component" value="Unassembled WGS sequence"/>
</dbReference>
<evidence type="ECO:0000313" key="11">
    <source>
        <dbReference type="Proteomes" id="UP000078410"/>
    </source>
</evidence>
<gene>
    <name evidence="10" type="ORF">M975_1826</name>
</gene>
<name>A0A1B7IQB7_9ENTR</name>
<dbReference type="PANTHER" id="PTHR39583">
    <property type="entry name" value="TYPE II SECRETION SYSTEM PROTEIN J-RELATED"/>
    <property type="match status" value="1"/>
</dbReference>
<dbReference type="PATRIC" id="fig|1354251.4.peg.1885"/>
<dbReference type="AlphaFoldDB" id="A0A1B7IQB7"/>
<dbReference type="NCBIfam" id="TIGR01711">
    <property type="entry name" value="gspJ"/>
    <property type="match status" value="1"/>
</dbReference>
<keyword evidence="7" id="KW-0812">Transmembrane</keyword>
<proteinExistence type="inferred from homology"/>
<organism evidence="10 11">
    <name type="scientific">Buttiauxella brennerae ATCC 51605</name>
    <dbReference type="NCBI Taxonomy" id="1354251"/>
    <lineage>
        <taxon>Bacteria</taxon>
        <taxon>Pseudomonadati</taxon>
        <taxon>Pseudomonadota</taxon>
        <taxon>Gammaproteobacteria</taxon>
        <taxon>Enterobacterales</taxon>
        <taxon>Enterobacteriaceae</taxon>
        <taxon>Buttiauxella</taxon>
    </lineage>
</organism>
<dbReference type="GO" id="GO:0005886">
    <property type="term" value="C:plasma membrane"/>
    <property type="evidence" value="ECO:0007669"/>
    <property type="project" value="UniProtKB-SubCell"/>
</dbReference>
<dbReference type="EMBL" id="LXER01000017">
    <property type="protein sequence ID" value="OAT31934.1"/>
    <property type="molecule type" value="Genomic_DNA"/>
</dbReference>
<dbReference type="InterPro" id="IPR051621">
    <property type="entry name" value="T2SS_protein_J"/>
</dbReference>
<dbReference type="Pfam" id="PF11612">
    <property type="entry name" value="T2SSJ"/>
    <property type="match status" value="1"/>
</dbReference>
<dbReference type="InterPro" id="IPR045584">
    <property type="entry name" value="Pilin-like"/>
</dbReference>
<evidence type="ECO:0000256" key="3">
    <source>
        <dbReference type="ARBA" id="ARBA00021539"/>
    </source>
</evidence>
<evidence type="ECO:0000256" key="2">
    <source>
        <dbReference type="ARBA" id="ARBA00011084"/>
    </source>
</evidence>
<dbReference type="RefSeq" id="WP_064558908.1">
    <property type="nucleotide sequence ID" value="NZ_LXER01000017.1"/>
</dbReference>
<reference evidence="10 11" key="1">
    <citation type="submission" date="2016-04" db="EMBL/GenBank/DDBJ databases">
        <title>ATOL: Assembling a taxonomically balanced genome-scale reconstruction of the evolutionary history of the Enterobacteriaceae.</title>
        <authorList>
            <person name="Plunkett G.III."/>
            <person name="Neeno-Eckwall E.C."/>
            <person name="Glasner J.D."/>
            <person name="Perna N.T."/>
        </authorList>
    </citation>
    <scope>NUCLEOTIDE SEQUENCE [LARGE SCALE GENOMIC DNA]</scope>
    <source>
        <strain evidence="10 11">ATCC 51605</strain>
    </source>
</reference>
<dbReference type="GO" id="GO:0015628">
    <property type="term" value="P:protein secretion by the type II secretion system"/>
    <property type="evidence" value="ECO:0007669"/>
    <property type="project" value="InterPro"/>
</dbReference>
<dbReference type="OrthoDB" id="9794345at2"/>